<keyword evidence="7 14" id="KW-0812">Transmembrane</keyword>
<dbReference type="GO" id="GO:0005886">
    <property type="term" value="C:plasma membrane"/>
    <property type="evidence" value="ECO:0007669"/>
    <property type="project" value="UniProtKB-SubCell"/>
</dbReference>
<dbReference type="PRINTS" id="PR00344">
    <property type="entry name" value="BCTRLSENSOR"/>
</dbReference>
<evidence type="ECO:0000256" key="8">
    <source>
        <dbReference type="ARBA" id="ARBA00022741"/>
    </source>
</evidence>
<dbReference type="InterPro" id="IPR003660">
    <property type="entry name" value="HAMP_dom"/>
</dbReference>
<evidence type="ECO:0000256" key="7">
    <source>
        <dbReference type="ARBA" id="ARBA00022692"/>
    </source>
</evidence>
<evidence type="ECO:0000256" key="12">
    <source>
        <dbReference type="ARBA" id="ARBA00023012"/>
    </source>
</evidence>
<dbReference type="InterPro" id="IPR004358">
    <property type="entry name" value="Sig_transdc_His_kin-like_C"/>
</dbReference>
<feature type="transmembrane region" description="Helical" evidence="14">
    <location>
        <begin position="50"/>
        <end position="71"/>
    </location>
</feature>
<dbReference type="AlphaFoldDB" id="A0A2M9YDK6"/>
<gene>
    <name evidence="17" type="ORF">CH362_10030</name>
</gene>
<dbReference type="GO" id="GO:0005524">
    <property type="term" value="F:ATP binding"/>
    <property type="evidence" value="ECO:0007669"/>
    <property type="project" value="UniProtKB-KW"/>
</dbReference>
<keyword evidence="4" id="KW-1003">Cell membrane</keyword>
<organism evidence="17 18">
    <name type="scientific">Leptospira saintgironsiae</name>
    <dbReference type="NCBI Taxonomy" id="2023183"/>
    <lineage>
        <taxon>Bacteria</taxon>
        <taxon>Pseudomonadati</taxon>
        <taxon>Spirochaetota</taxon>
        <taxon>Spirochaetia</taxon>
        <taxon>Leptospirales</taxon>
        <taxon>Leptospiraceae</taxon>
        <taxon>Leptospira</taxon>
    </lineage>
</organism>
<dbReference type="NCBIfam" id="NF047496">
    <property type="entry name" value="HK_LIC11548"/>
    <property type="match status" value="1"/>
</dbReference>
<proteinExistence type="predicted"/>
<protein>
    <recommendedName>
        <fullName evidence="3">histidine kinase</fullName>
        <ecNumber evidence="3">2.7.13.3</ecNumber>
    </recommendedName>
</protein>
<dbReference type="InterPro" id="IPR050398">
    <property type="entry name" value="HssS/ArlS-like"/>
</dbReference>
<dbReference type="InterPro" id="IPR036890">
    <property type="entry name" value="HATPase_C_sf"/>
</dbReference>
<comment type="subcellular location">
    <subcellularLocation>
        <location evidence="2">Cell membrane</location>
        <topology evidence="2">Multi-pass membrane protein</topology>
    </subcellularLocation>
</comment>
<evidence type="ECO:0000256" key="14">
    <source>
        <dbReference type="SAM" id="Phobius"/>
    </source>
</evidence>
<evidence type="ECO:0000256" key="6">
    <source>
        <dbReference type="ARBA" id="ARBA00022679"/>
    </source>
</evidence>
<evidence type="ECO:0000256" key="5">
    <source>
        <dbReference type="ARBA" id="ARBA00022553"/>
    </source>
</evidence>
<keyword evidence="5" id="KW-0597">Phosphoprotein</keyword>
<keyword evidence="18" id="KW-1185">Reference proteome</keyword>
<feature type="domain" description="Histidine kinase" evidence="15">
    <location>
        <begin position="375"/>
        <end position="599"/>
    </location>
</feature>
<dbReference type="Pfam" id="PF02518">
    <property type="entry name" value="HATPase_c"/>
    <property type="match status" value="1"/>
</dbReference>
<dbReference type="CDD" id="cd06225">
    <property type="entry name" value="HAMP"/>
    <property type="match status" value="1"/>
</dbReference>
<dbReference type="SMART" id="SM00387">
    <property type="entry name" value="HATPase_c"/>
    <property type="match status" value="1"/>
</dbReference>
<keyword evidence="8" id="KW-0547">Nucleotide-binding</keyword>
<keyword evidence="12" id="KW-0902">Two-component regulatory system</keyword>
<keyword evidence="10" id="KW-0067">ATP-binding</keyword>
<feature type="transmembrane region" description="Helical" evidence="14">
    <location>
        <begin position="284"/>
        <end position="305"/>
    </location>
</feature>
<evidence type="ECO:0000256" key="9">
    <source>
        <dbReference type="ARBA" id="ARBA00022777"/>
    </source>
</evidence>
<feature type="domain" description="HAMP" evidence="16">
    <location>
        <begin position="306"/>
        <end position="358"/>
    </location>
</feature>
<dbReference type="SMART" id="SM00388">
    <property type="entry name" value="HisKA"/>
    <property type="match status" value="1"/>
</dbReference>
<dbReference type="SUPFAM" id="SSF47384">
    <property type="entry name" value="Homodimeric domain of signal transducing histidine kinase"/>
    <property type="match status" value="1"/>
</dbReference>
<dbReference type="Proteomes" id="UP000231926">
    <property type="component" value="Unassembled WGS sequence"/>
</dbReference>
<evidence type="ECO:0000313" key="18">
    <source>
        <dbReference type="Proteomes" id="UP000231926"/>
    </source>
</evidence>
<dbReference type="InterPro" id="IPR003661">
    <property type="entry name" value="HisK_dim/P_dom"/>
</dbReference>
<dbReference type="SUPFAM" id="SSF55874">
    <property type="entry name" value="ATPase domain of HSP90 chaperone/DNA topoisomerase II/histidine kinase"/>
    <property type="match status" value="1"/>
</dbReference>
<dbReference type="GO" id="GO:0000155">
    <property type="term" value="F:phosphorelay sensor kinase activity"/>
    <property type="evidence" value="ECO:0007669"/>
    <property type="project" value="InterPro"/>
</dbReference>
<keyword evidence="9 17" id="KW-0418">Kinase</keyword>
<dbReference type="Gene3D" id="3.30.565.10">
    <property type="entry name" value="Histidine kinase-like ATPase, C-terminal domain"/>
    <property type="match status" value="1"/>
</dbReference>
<feature type="transmembrane region" description="Helical" evidence="14">
    <location>
        <begin position="92"/>
        <end position="113"/>
    </location>
</feature>
<accession>A0A2M9YDK6</accession>
<evidence type="ECO:0000259" key="15">
    <source>
        <dbReference type="PROSITE" id="PS50109"/>
    </source>
</evidence>
<dbReference type="Gene3D" id="6.10.340.10">
    <property type="match status" value="1"/>
</dbReference>
<name>A0A2M9YDK6_9LEPT</name>
<dbReference type="Pfam" id="PF00512">
    <property type="entry name" value="HisKA"/>
    <property type="match status" value="1"/>
</dbReference>
<evidence type="ECO:0000256" key="10">
    <source>
        <dbReference type="ARBA" id="ARBA00022840"/>
    </source>
</evidence>
<dbReference type="InterPro" id="IPR003594">
    <property type="entry name" value="HATPase_dom"/>
</dbReference>
<evidence type="ECO:0000256" key="1">
    <source>
        <dbReference type="ARBA" id="ARBA00000085"/>
    </source>
</evidence>
<dbReference type="InterPro" id="IPR036097">
    <property type="entry name" value="HisK_dim/P_sf"/>
</dbReference>
<dbReference type="EMBL" id="NPDR01000003">
    <property type="protein sequence ID" value="PJZ49642.1"/>
    <property type="molecule type" value="Genomic_DNA"/>
</dbReference>
<evidence type="ECO:0000256" key="3">
    <source>
        <dbReference type="ARBA" id="ARBA00012438"/>
    </source>
</evidence>
<dbReference type="PANTHER" id="PTHR45528:SF1">
    <property type="entry name" value="SENSOR HISTIDINE KINASE CPXA"/>
    <property type="match status" value="1"/>
</dbReference>
<dbReference type="EC" id="2.7.13.3" evidence="3"/>
<comment type="catalytic activity">
    <reaction evidence="1">
        <text>ATP + protein L-histidine = ADP + protein N-phospho-L-histidine.</text>
        <dbReference type="EC" id="2.7.13.3"/>
    </reaction>
</comment>
<evidence type="ECO:0000313" key="17">
    <source>
        <dbReference type="EMBL" id="PJZ49642.1"/>
    </source>
</evidence>
<dbReference type="Gene3D" id="1.10.287.130">
    <property type="match status" value="1"/>
</dbReference>
<keyword evidence="13 14" id="KW-0472">Membrane</keyword>
<reference evidence="17 18" key="1">
    <citation type="submission" date="2017-07" db="EMBL/GenBank/DDBJ databases">
        <title>Leptospira spp. isolated from tropical soils.</title>
        <authorList>
            <person name="Thibeaux R."/>
            <person name="Iraola G."/>
            <person name="Ferres I."/>
            <person name="Bierque E."/>
            <person name="Girault D."/>
            <person name="Soupe-Gilbert M.-E."/>
            <person name="Picardeau M."/>
            <person name="Goarant C."/>
        </authorList>
    </citation>
    <scope>NUCLEOTIDE SEQUENCE [LARGE SCALE GENOMIC DNA]</scope>
    <source>
        <strain evidence="17 18">FH4-C-A2</strain>
    </source>
</reference>
<evidence type="ECO:0000256" key="2">
    <source>
        <dbReference type="ARBA" id="ARBA00004651"/>
    </source>
</evidence>
<dbReference type="SUPFAM" id="SSF158472">
    <property type="entry name" value="HAMP domain-like"/>
    <property type="match status" value="1"/>
</dbReference>
<evidence type="ECO:0000256" key="13">
    <source>
        <dbReference type="ARBA" id="ARBA00023136"/>
    </source>
</evidence>
<sequence>MKWFPFRIEEENRYYIRDLLILSGVISLAVLAAELIHFRNSENIDIVDRMLIYVYYTVPLVVLFLVISYFYRNRRNLETGRLKSSIRYRLSLSFLFIAMLPSFPVFLLTSNVIGKVFEGFYGLDIAQALEAGDHFVRKELDLEKNNLLEKAKLFRNLVQRQNPNPNLLTNRANELDLISNPNYYVGWYENNIPILENRSLKLTISPEEFASFGSEEDISEKLALSQTLGFYLLKIDSSNPAKFLILGKRVFQGEESRAYSFINTRKNYITADLAKEKLPYEVRLTITLLTVFAFLLSIFFSLVFARKISRPIIDLANATQKVSLGDTDINLPLTEGGEIGALVESFNQMVKDLKSKNEELMHTQRIAAWKEVAQRMAHEIKNPLTPIQLSAERIRRKLNSSVPEEFQEIVTKGSETIVGQVKILEHLVNEFSEFARMPAPRLINQHLEPVVLESAKLFEHTPGIQIELNFAKNLPEIFLDKKLFLGIMNNLFKNAVEAIEKRRQRGDSGSLQGKVRISTMLEKRIMRRSVVLLVEDNGIGVSQEYRSKVFEPYYSTKDEHVSGIGLAIVQKTVIDHNGHISMDSSELGGCKFRIELPVA</sequence>
<evidence type="ECO:0000256" key="4">
    <source>
        <dbReference type="ARBA" id="ARBA00022475"/>
    </source>
</evidence>
<evidence type="ECO:0000259" key="16">
    <source>
        <dbReference type="PROSITE" id="PS50885"/>
    </source>
</evidence>
<dbReference type="PROSITE" id="PS50885">
    <property type="entry name" value="HAMP"/>
    <property type="match status" value="1"/>
</dbReference>
<comment type="caution">
    <text evidence="17">The sequence shown here is derived from an EMBL/GenBank/DDBJ whole genome shotgun (WGS) entry which is preliminary data.</text>
</comment>
<dbReference type="CDD" id="cd00082">
    <property type="entry name" value="HisKA"/>
    <property type="match status" value="1"/>
</dbReference>
<dbReference type="PROSITE" id="PS50109">
    <property type="entry name" value="HIS_KIN"/>
    <property type="match status" value="1"/>
</dbReference>
<dbReference type="OrthoDB" id="1931120at2"/>
<feature type="transmembrane region" description="Helical" evidence="14">
    <location>
        <begin position="20"/>
        <end position="38"/>
    </location>
</feature>
<keyword evidence="11 14" id="KW-1133">Transmembrane helix</keyword>
<keyword evidence="6" id="KW-0808">Transferase</keyword>
<dbReference type="Pfam" id="PF00672">
    <property type="entry name" value="HAMP"/>
    <property type="match status" value="1"/>
</dbReference>
<dbReference type="PANTHER" id="PTHR45528">
    <property type="entry name" value="SENSOR HISTIDINE KINASE CPXA"/>
    <property type="match status" value="1"/>
</dbReference>
<dbReference type="SMART" id="SM00304">
    <property type="entry name" value="HAMP"/>
    <property type="match status" value="1"/>
</dbReference>
<dbReference type="InterPro" id="IPR005467">
    <property type="entry name" value="His_kinase_dom"/>
</dbReference>
<evidence type="ECO:0000256" key="11">
    <source>
        <dbReference type="ARBA" id="ARBA00022989"/>
    </source>
</evidence>